<evidence type="ECO:0000313" key="5">
    <source>
        <dbReference type="RefSeq" id="XP_028033332.1"/>
    </source>
</evidence>
<protein>
    <submittedName>
        <fullName evidence="5 6">Sulfotransferase 1 family member D1-like</fullName>
    </submittedName>
</protein>
<dbReference type="AlphaFoldDB" id="A0A6J2JWU8"/>
<keyword evidence="2" id="KW-0808">Transferase</keyword>
<dbReference type="Proteomes" id="UP000504629">
    <property type="component" value="Unplaced"/>
</dbReference>
<organism evidence="4 5">
    <name type="scientific">Bombyx mandarina</name>
    <name type="common">Wild silk moth</name>
    <name type="synonym">Wild silkworm</name>
    <dbReference type="NCBI Taxonomy" id="7092"/>
    <lineage>
        <taxon>Eukaryota</taxon>
        <taxon>Metazoa</taxon>
        <taxon>Ecdysozoa</taxon>
        <taxon>Arthropoda</taxon>
        <taxon>Hexapoda</taxon>
        <taxon>Insecta</taxon>
        <taxon>Pterygota</taxon>
        <taxon>Neoptera</taxon>
        <taxon>Endopterygota</taxon>
        <taxon>Lepidoptera</taxon>
        <taxon>Glossata</taxon>
        <taxon>Ditrysia</taxon>
        <taxon>Bombycoidea</taxon>
        <taxon>Bombycidae</taxon>
        <taxon>Bombycinae</taxon>
        <taxon>Bombyx</taxon>
    </lineage>
</organism>
<evidence type="ECO:0000313" key="6">
    <source>
        <dbReference type="RefSeq" id="XP_028033333.1"/>
    </source>
</evidence>
<gene>
    <name evidence="5 6" type="primary">LOC114245386</name>
</gene>
<dbReference type="KEGG" id="bman:114245386"/>
<evidence type="ECO:0000256" key="1">
    <source>
        <dbReference type="ARBA" id="ARBA00005771"/>
    </source>
</evidence>
<dbReference type="InterPro" id="IPR027417">
    <property type="entry name" value="P-loop_NTPase"/>
</dbReference>
<comment type="similarity">
    <text evidence="1">Belongs to the sulfotransferase 1 family.</text>
</comment>
<evidence type="ECO:0000256" key="2">
    <source>
        <dbReference type="ARBA" id="ARBA00022679"/>
    </source>
</evidence>
<accession>A0A6J2JWU8</accession>
<dbReference type="Gene3D" id="3.40.50.300">
    <property type="entry name" value="P-loop containing nucleotide triphosphate hydrolases"/>
    <property type="match status" value="1"/>
</dbReference>
<dbReference type="GeneID" id="114245386"/>
<dbReference type="RefSeq" id="XP_028033333.1">
    <property type="nucleotide sequence ID" value="XM_028177532.1"/>
</dbReference>
<dbReference type="OrthoDB" id="205623at2759"/>
<dbReference type="SUPFAM" id="SSF52540">
    <property type="entry name" value="P-loop containing nucleoside triphosphate hydrolases"/>
    <property type="match status" value="1"/>
</dbReference>
<keyword evidence="4" id="KW-1185">Reference proteome</keyword>
<proteinExistence type="inferred from homology"/>
<name>A0A6J2JWU8_BOMMA</name>
<dbReference type="Pfam" id="PF00685">
    <property type="entry name" value="Sulfotransfer_1"/>
    <property type="match status" value="1"/>
</dbReference>
<feature type="domain" description="Sulfotransferase" evidence="3">
    <location>
        <begin position="59"/>
        <end position="317"/>
    </location>
</feature>
<evidence type="ECO:0000259" key="3">
    <source>
        <dbReference type="Pfam" id="PF00685"/>
    </source>
</evidence>
<dbReference type="GO" id="GO:0008146">
    <property type="term" value="F:sulfotransferase activity"/>
    <property type="evidence" value="ECO:0007669"/>
    <property type="project" value="InterPro"/>
</dbReference>
<dbReference type="PANTHER" id="PTHR11783">
    <property type="entry name" value="SULFOTRANSFERASE SULT"/>
    <property type="match status" value="1"/>
</dbReference>
<dbReference type="RefSeq" id="XP_028033332.1">
    <property type="nucleotide sequence ID" value="XM_028177531.1"/>
</dbReference>
<sequence>MALRFPHEIKPVTEEEDLILKKYYKGYSRPFVRVGAPGYLSTPGYQDHAEDIYNLEIKPDDIWVIPFSRSGTTWLQELVWLVNNNLDYVAAASEPLNKRYAYIEHVTQKSDAAKKMPQSIRPEQRATFESFETLPNLPSPRYVKSHLPLSRLPPALLDTAKVFYIARDPRDVAVSLYFADKLFGYFSDEVTFKEFWDLFKRDLVLHTPIFSHVKEAWEKRHNPNLFFLFYEDMQNNLPSVIDKVCNFLNKAYTAEQKAELARHLSFESMKKTSTYSKLSKGENSFFRKGKSGSWVEYFDDAMKEEAVEFMEKNLSDTDMRFPVVEI</sequence>
<evidence type="ECO:0000313" key="4">
    <source>
        <dbReference type="Proteomes" id="UP000504629"/>
    </source>
</evidence>
<dbReference type="InterPro" id="IPR000863">
    <property type="entry name" value="Sulfotransferase_dom"/>
</dbReference>
<reference evidence="5 6" key="1">
    <citation type="submission" date="2025-04" db="UniProtKB">
        <authorList>
            <consortium name="RefSeq"/>
        </authorList>
    </citation>
    <scope>IDENTIFICATION</scope>
    <source>
        <tissue evidence="5 6">Silk gland</tissue>
    </source>
</reference>